<feature type="compositionally biased region" description="Basic and acidic residues" evidence="1">
    <location>
        <begin position="26"/>
        <end position="41"/>
    </location>
</feature>
<name>A0A9P6VW01_RHOMI</name>
<sequence length="846" mass="94023">MTPTSLDKDEDKEAWETRYTAIQKEDEDKAAQVKATKDAKKAAKKIAGPRERSFVCRGEERSQASDPGQLKTEALDVHACRLGRGGSRVLEEDRLTRRFGAEAAKEGKRGERRVLIAARRVSARQRSLGPRTAALDCARSTLKRPLTPESMNPTSLLFKKSRLMPPAREILYIEAFRAVPRADAMAYDFAKQILTLTKKLDKKRIRPTAGIASVSLGVLLWLGGVVSRVDLPISPNPAAVQNWADSKEHSTRVKNATSSSPEDPESEVSDRDDKDATFELVEDEDKPESKNAKRLTGDSIVAGPSTARASSPPGDGLRVDDADVDTVAIQPRDLEKERARLLASFKKLCERLKRGEIERRLKIIKSWKRWFVKKSRRTYILRNEVFYKALKWSSRSFVTDYTQAVVPEQVFELFPPDLRRFTFLDLAIFEMLSRDVEHLHQWQRFIEEPLDQIIHLDPWILKNRSSMLNYKGPGLYAFAIGKGREKKKTHIGSGDVICKRGKKHSSASEEERDGGPGAETCIAEELECVIYQAPKKMERTHLFTLESVRLPTYGALQEMGGMNTNLLDGCGHARHISVAHLHQGLTRLFDHLAPKNGNFRRARSSLPAFALHKNDIDLLGSWAALNAEAGWQLSPRTLMFILYGQCHVDTVAAINRRGGPALRHAKPAVATVADANDASCWESGGPRAMFSFIMFPSFFPSPHRRFSTCANTGDDVDADSDDDTRFGPDGSAPSAATRLEHAKASYKKRKEDPARPVNSLDQDYGGSEASGPSHAGSSSLAGNVLSGSVTVPRVQQAPTVHDPTFYRAQTKKVWKRKGRDPSEGFRVDAQINLLCATAFLSCAERG</sequence>
<gene>
    <name evidence="2" type="ORF">C6P46_006534</name>
</gene>
<accession>A0A9P6VW01</accession>
<feature type="region of interest" description="Disordered" evidence="1">
    <location>
        <begin position="26"/>
        <end position="50"/>
    </location>
</feature>
<feature type="compositionally biased region" description="Basic and acidic residues" evidence="1">
    <location>
        <begin position="738"/>
        <end position="754"/>
    </location>
</feature>
<reference evidence="2 3" key="1">
    <citation type="submission" date="2020-11" db="EMBL/GenBank/DDBJ databases">
        <title>Kefir isolates.</title>
        <authorList>
            <person name="Marcisauskas S."/>
            <person name="Kim Y."/>
            <person name="Blasche S."/>
        </authorList>
    </citation>
    <scope>NUCLEOTIDE SEQUENCE [LARGE SCALE GENOMIC DNA]</scope>
    <source>
        <strain evidence="2 3">KR</strain>
    </source>
</reference>
<feature type="region of interest" description="Disordered" evidence="1">
    <location>
        <begin position="713"/>
        <end position="781"/>
    </location>
</feature>
<feature type="region of interest" description="Disordered" evidence="1">
    <location>
        <begin position="242"/>
        <end position="320"/>
    </location>
</feature>
<evidence type="ECO:0000313" key="3">
    <source>
        <dbReference type="Proteomes" id="UP000777482"/>
    </source>
</evidence>
<evidence type="ECO:0000313" key="2">
    <source>
        <dbReference type="EMBL" id="KAG0657351.1"/>
    </source>
</evidence>
<dbReference type="OrthoDB" id="10417173at2759"/>
<evidence type="ECO:0000256" key="1">
    <source>
        <dbReference type="SAM" id="MobiDB-lite"/>
    </source>
</evidence>
<keyword evidence="3" id="KW-1185">Reference proteome</keyword>
<protein>
    <submittedName>
        <fullName evidence="2">Uncharacterized protein</fullName>
    </submittedName>
</protein>
<organism evidence="2 3">
    <name type="scientific">Rhodotorula mucilaginosa</name>
    <name type="common">Yeast</name>
    <name type="synonym">Rhodotorula rubra</name>
    <dbReference type="NCBI Taxonomy" id="5537"/>
    <lineage>
        <taxon>Eukaryota</taxon>
        <taxon>Fungi</taxon>
        <taxon>Dikarya</taxon>
        <taxon>Basidiomycota</taxon>
        <taxon>Pucciniomycotina</taxon>
        <taxon>Microbotryomycetes</taxon>
        <taxon>Sporidiobolales</taxon>
        <taxon>Sporidiobolaceae</taxon>
        <taxon>Rhodotorula</taxon>
    </lineage>
</organism>
<dbReference type="Proteomes" id="UP000777482">
    <property type="component" value="Unassembled WGS sequence"/>
</dbReference>
<proteinExistence type="predicted"/>
<dbReference type="AlphaFoldDB" id="A0A9P6VW01"/>
<comment type="caution">
    <text evidence="2">The sequence shown here is derived from an EMBL/GenBank/DDBJ whole genome shotgun (WGS) entry which is preliminary data.</text>
</comment>
<dbReference type="EMBL" id="PUHQ01000082">
    <property type="protein sequence ID" value="KAG0657351.1"/>
    <property type="molecule type" value="Genomic_DNA"/>
</dbReference>
<feature type="compositionally biased region" description="Basic and acidic residues" evidence="1">
    <location>
        <begin position="268"/>
        <end position="277"/>
    </location>
</feature>